<dbReference type="PANTHER" id="PTHR10443:SF12">
    <property type="entry name" value="DIPEPTIDASE"/>
    <property type="match status" value="1"/>
</dbReference>
<dbReference type="PROSITE" id="PS51365">
    <property type="entry name" value="RENAL_DIPEPTIDASE_2"/>
    <property type="match status" value="1"/>
</dbReference>
<evidence type="ECO:0000313" key="2">
    <source>
        <dbReference type="Proteomes" id="UP001651880"/>
    </source>
</evidence>
<evidence type="ECO:0000313" key="1">
    <source>
        <dbReference type="EMBL" id="MCQ1529240.1"/>
    </source>
</evidence>
<proteinExistence type="predicted"/>
<dbReference type="RefSeq" id="WP_255226760.1">
    <property type="nucleotide sequence ID" value="NZ_JAJEKE010000004.1"/>
</dbReference>
<protein>
    <submittedName>
        <fullName evidence="1">Dipeptidase</fullName>
    </submittedName>
</protein>
<gene>
    <name evidence="1" type="ORF">LJD61_06705</name>
</gene>
<dbReference type="Proteomes" id="UP001651880">
    <property type="component" value="Unassembled WGS sequence"/>
</dbReference>
<reference evidence="1 2" key="1">
    <citation type="submission" date="2021-10" db="EMBL/GenBank/DDBJ databases">
        <title>Lutispora strain m25 sp. nov., a thermophilic, non-spore-forming bacterium isolated from a lab-scale methanogenic bioreactor digesting anaerobic sludge.</title>
        <authorList>
            <person name="El Houari A."/>
            <person name="Mcdonald J."/>
        </authorList>
    </citation>
    <scope>NUCLEOTIDE SEQUENCE [LARGE SCALE GENOMIC DNA]</scope>
    <source>
        <strain evidence="2">m25</strain>
    </source>
</reference>
<dbReference type="EMBL" id="JAJEKE010000004">
    <property type="protein sequence ID" value="MCQ1529240.1"/>
    <property type="molecule type" value="Genomic_DNA"/>
</dbReference>
<comment type="caution">
    <text evidence="1">The sequence shown here is derived from an EMBL/GenBank/DDBJ whole genome shotgun (WGS) entry which is preliminary data.</text>
</comment>
<sequence>MINNCLVIDGCAFVEGDFKGCSSKVADSGLDAFFLTLPKSGEGFTETIKAIGNIYNLTDIEEKKIQVARTLRDIEEGAEAGKRSIILAFQDPHPIENSLDNLRALYELGVRVVQLTYNKANYIGTGCTETIDRGLTDFGARLIEEMNKLGMIVDLSHCSKLTALAAIEASKQPVVFSHACIRSMTESPRNRTDEEIILLAKKGGVIGLSPWGPLCWKKEKGKQPSMDDYLDHVDYAVKLVGIDHVGFGGDCTIDDGEDASGTTEQATLYPAVVGEYNAKVGVHPSVRHAIGFKGAGEVKNVVEAMKVRGYKESDIEKFLGGNFRRVIQSVWK</sequence>
<keyword evidence="2" id="KW-1185">Reference proteome</keyword>
<dbReference type="InterPro" id="IPR032466">
    <property type="entry name" value="Metal_Hydrolase"/>
</dbReference>
<organism evidence="1 2">
    <name type="scientific">Lutispora saccharofermentans</name>
    <dbReference type="NCBI Taxonomy" id="3024236"/>
    <lineage>
        <taxon>Bacteria</taxon>
        <taxon>Bacillati</taxon>
        <taxon>Bacillota</taxon>
        <taxon>Clostridia</taxon>
        <taxon>Lutisporales</taxon>
        <taxon>Lutisporaceae</taxon>
        <taxon>Lutispora</taxon>
    </lineage>
</organism>
<dbReference type="InterPro" id="IPR008257">
    <property type="entry name" value="Pept_M19"/>
</dbReference>
<dbReference type="SUPFAM" id="SSF51556">
    <property type="entry name" value="Metallo-dependent hydrolases"/>
    <property type="match status" value="1"/>
</dbReference>
<dbReference type="PANTHER" id="PTHR10443">
    <property type="entry name" value="MICROSOMAL DIPEPTIDASE"/>
    <property type="match status" value="1"/>
</dbReference>
<accession>A0ABT1NDA3</accession>
<dbReference type="Gene3D" id="3.20.20.140">
    <property type="entry name" value="Metal-dependent hydrolases"/>
    <property type="match status" value="1"/>
</dbReference>
<dbReference type="Pfam" id="PF01244">
    <property type="entry name" value="Peptidase_M19"/>
    <property type="match status" value="1"/>
</dbReference>
<name>A0ABT1NDA3_9FIRM</name>